<dbReference type="SUPFAM" id="SSF51905">
    <property type="entry name" value="FAD/NAD(P)-binding domain"/>
    <property type="match status" value="1"/>
</dbReference>
<dbReference type="InterPro" id="IPR036188">
    <property type="entry name" value="FAD/NAD-bd_sf"/>
</dbReference>
<dbReference type="Gene3D" id="3.90.660.50">
    <property type="match status" value="1"/>
</dbReference>
<evidence type="ECO:0000313" key="3">
    <source>
        <dbReference type="Proteomes" id="UP000239899"/>
    </source>
</evidence>
<evidence type="ECO:0000259" key="1">
    <source>
        <dbReference type="Pfam" id="PF01593"/>
    </source>
</evidence>
<dbReference type="AlphaFoldDB" id="A0A2P6TBR4"/>
<dbReference type="OrthoDB" id="2219495at2759"/>
<dbReference type="GO" id="GO:0016491">
    <property type="term" value="F:oxidoreductase activity"/>
    <property type="evidence" value="ECO:0007669"/>
    <property type="project" value="InterPro"/>
</dbReference>
<gene>
    <name evidence="2" type="ORF">C2E21_9288</name>
</gene>
<proteinExistence type="predicted"/>
<dbReference type="InterPro" id="IPR050464">
    <property type="entry name" value="Zeta_carotene_desat/Oxidored"/>
</dbReference>
<name>A0A2P6TBR4_CHLSO</name>
<protein>
    <submittedName>
        <fullName evidence="2">Amine oxidase</fullName>
    </submittedName>
</protein>
<organism evidence="2 3">
    <name type="scientific">Chlorella sorokiniana</name>
    <name type="common">Freshwater green alga</name>
    <dbReference type="NCBI Taxonomy" id="3076"/>
    <lineage>
        <taxon>Eukaryota</taxon>
        <taxon>Viridiplantae</taxon>
        <taxon>Chlorophyta</taxon>
        <taxon>core chlorophytes</taxon>
        <taxon>Trebouxiophyceae</taxon>
        <taxon>Chlorellales</taxon>
        <taxon>Chlorellaceae</taxon>
        <taxon>Chlorella clade</taxon>
        <taxon>Chlorella</taxon>
    </lineage>
</organism>
<dbReference type="EMBL" id="LHPG02000026">
    <property type="protein sequence ID" value="PRW18327.1"/>
    <property type="molecule type" value="Genomic_DNA"/>
</dbReference>
<comment type="caution">
    <text evidence="2">The sequence shown here is derived from an EMBL/GenBank/DDBJ whole genome shotgun (WGS) entry which is preliminary data.</text>
</comment>
<dbReference type="InterPro" id="IPR002937">
    <property type="entry name" value="Amino_oxidase"/>
</dbReference>
<dbReference type="PANTHER" id="PTHR42923:SF46">
    <property type="entry name" value="AMINE OXIDASE"/>
    <property type="match status" value="1"/>
</dbReference>
<dbReference type="Gene3D" id="3.50.50.60">
    <property type="entry name" value="FAD/NAD(P)-binding domain"/>
    <property type="match status" value="1"/>
</dbReference>
<keyword evidence="3" id="KW-1185">Reference proteome</keyword>
<dbReference type="STRING" id="3076.A0A2P6TBR4"/>
<dbReference type="Proteomes" id="UP000239899">
    <property type="component" value="Unassembled WGS sequence"/>
</dbReference>
<feature type="domain" description="Amine oxidase" evidence="1">
    <location>
        <begin position="82"/>
        <end position="398"/>
    </location>
</feature>
<sequence length="479" mass="52881">MVKELGIPWPFTDFERSGFWGKGGKLITEAPVFSKLPRLPAILGQFVHTAPLFSEALPLQDRATIIPWLYTAIDLESTPDSYERYDSMSALDMFRQFGITKSAYENFLKPTLLVGLFAPPEELSAAVVIETLYFYALAHQADFDVCWARGSVSELIFEPLIEHIKRQGGKVQGGRLVSGLETDGTGNIAALTVRDTATGKEERMEADAVVFAISIAGMQRLVQANPALAERREFRDIMNLRSIDCVATRLWFDRRINTRFPANVLAGFEPDCGATYFNLTDLQDEYKNEPGTVIAADFYGASRLLPLSDEDIIRKVQANMAECEPAFREAKVVDAAVLRFPRAVTHFSPGSAKWRPTQETSFDNLWLAGDWVKGVQHGANGLSQERAWVTGLQAANLVCQRLGQGRPADILPVEPDEPHIAAAKELNRGIKGTLYGLGLRSPFLAPVEGGTREGPTRAPTPSCQRSWLHIQAINTQTAA</sequence>
<dbReference type="Pfam" id="PF01593">
    <property type="entry name" value="Amino_oxidase"/>
    <property type="match status" value="1"/>
</dbReference>
<accession>A0A2P6TBR4</accession>
<evidence type="ECO:0000313" key="2">
    <source>
        <dbReference type="EMBL" id="PRW18327.1"/>
    </source>
</evidence>
<dbReference type="PANTHER" id="PTHR42923">
    <property type="entry name" value="PROTOPORPHYRINOGEN OXIDASE"/>
    <property type="match status" value="1"/>
</dbReference>
<reference evidence="2 3" key="1">
    <citation type="journal article" date="2018" name="Plant J.">
        <title>Genome sequences of Chlorella sorokiniana UTEX 1602 and Micractinium conductrix SAG 241.80: implications to maltose excretion by a green alga.</title>
        <authorList>
            <person name="Arriola M.B."/>
            <person name="Velmurugan N."/>
            <person name="Zhang Y."/>
            <person name="Plunkett M.H."/>
            <person name="Hondzo H."/>
            <person name="Barney B.M."/>
        </authorList>
    </citation>
    <scope>NUCLEOTIDE SEQUENCE [LARGE SCALE GENOMIC DNA]</scope>
    <source>
        <strain evidence="3">UTEX 1602</strain>
    </source>
</reference>